<evidence type="ECO:0000259" key="1">
    <source>
        <dbReference type="Pfam" id="PF04149"/>
    </source>
</evidence>
<dbReference type="EMBL" id="CP074371">
    <property type="protein sequence ID" value="QVI23391.1"/>
    <property type="molecule type" value="Genomic_DNA"/>
</dbReference>
<proteinExistence type="predicted"/>
<sequence>MSDRFFRSSFSGSEGTCVEVAHHADAAFIRDSKYSGLARTEPMLAVGPKLWPAFLDLVSSGVSGDIGDQLSVKVFPDGSATLAGAEGITLEYTAAEWEAFVKGVANGEFDR</sequence>
<feature type="domain" description="DUF397" evidence="1">
    <location>
        <begin position="5"/>
        <end position="57"/>
    </location>
</feature>
<evidence type="ECO:0000313" key="3">
    <source>
        <dbReference type="Proteomes" id="UP000683310"/>
    </source>
</evidence>
<reference evidence="2 3" key="1">
    <citation type="submission" date="2021-04" db="EMBL/GenBank/DDBJ databases">
        <title>Nocardia tengchongensis.</title>
        <authorList>
            <person name="Zhuang k."/>
            <person name="Ran Y."/>
            <person name="Li W."/>
        </authorList>
    </citation>
    <scope>NUCLEOTIDE SEQUENCE [LARGE SCALE GENOMIC DNA]</scope>
    <source>
        <strain evidence="2 3">CFH S0057</strain>
    </source>
</reference>
<dbReference type="Proteomes" id="UP000683310">
    <property type="component" value="Chromosome"/>
</dbReference>
<dbReference type="InterPro" id="IPR007278">
    <property type="entry name" value="DUF397"/>
</dbReference>
<name>A0ABX8CU04_9NOCA</name>
<keyword evidence="3" id="KW-1185">Reference proteome</keyword>
<accession>A0ABX8CU04</accession>
<evidence type="ECO:0000313" key="2">
    <source>
        <dbReference type="EMBL" id="QVI23391.1"/>
    </source>
</evidence>
<gene>
    <name evidence="2" type="ORF">KHQ06_11175</name>
</gene>
<organism evidence="2 3">
    <name type="scientific">Nocardia tengchongensis</name>
    <dbReference type="NCBI Taxonomy" id="2055889"/>
    <lineage>
        <taxon>Bacteria</taxon>
        <taxon>Bacillati</taxon>
        <taxon>Actinomycetota</taxon>
        <taxon>Actinomycetes</taxon>
        <taxon>Mycobacteriales</taxon>
        <taxon>Nocardiaceae</taxon>
        <taxon>Nocardia</taxon>
    </lineage>
</organism>
<protein>
    <submittedName>
        <fullName evidence="2">DUF397 domain-containing protein</fullName>
    </submittedName>
</protein>
<dbReference type="Pfam" id="PF04149">
    <property type="entry name" value="DUF397"/>
    <property type="match status" value="1"/>
</dbReference>